<evidence type="ECO:0000313" key="3">
    <source>
        <dbReference type="EMBL" id="ANL87774.1"/>
    </source>
</evidence>
<dbReference type="GO" id="GO:0016787">
    <property type="term" value="F:hydrolase activity"/>
    <property type="evidence" value="ECO:0007669"/>
    <property type="project" value="UniProtKB-KW"/>
</dbReference>
<dbReference type="EMBL" id="CP013571">
    <property type="protein sequence ID" value="ANL87774.1"/>
    <property type="molecule type" value="Genomic_DNA"/>
</dbReference>
<sequence>MTDHATNEAGARSALILIEYQNDWLAPTGGINCQFQDREQIDTAIANSKKVLEDARRRNIEIIHVRMVLEPNYRVLGEGKYGLRKMVRDYGSFLGEQTDFFPGFEPRDGEYVISERTGGSSAFAATTLDSYLRNNRIFDIYVMGFALRQCVESTVRNAHDLGYHTNVIYDASAAFTREQQTSFLSDIAPFYANAITTQAFMAQA</sequence>
<proteinExistence type="predicted"/>
<dbReference type="CDD" id="cd00431">
    <property type="entry name" value="cysteine_hydrolases"/>
    <property type="match status" value="1"/>
</dbReference>
<accession>A0A192TI44</accession>
<evidence type="ECO:0000256" key="1">
    <source>
        <dbReference type="ARBA" id="ARBA00022801"/>
    </source>
</evidence>
<keyword evidence="1 4" id="KW-0378">Hydrolase</keyword>
<organism evidence="4 6">
    <name type="scientific">Rhizobium phaseoli</name>
    <dbReference type="NCBI Taxonomy" id="396"/>
    <lineage>
        <taxon>Bacteria</taxon>
        <taxon>Pseudomonadati</taxon>
        <taxon>Pseudomonadota</taxon>
        <taxon>Alphaproteobacteria</taxon>
        <taxon>Hyphomicrobiales</taxon>
        <taxon>Rhizobiaceae</taxon>
        <taxon>Rhizobium/Agrobacterium group</taxon>
        <taxon>Rhizobium</taxon>
    </lineage>
</organism>
<evidence type="ECO:0000313" key="4">
    <source>
        <dbReference type="EMBL" id="QPK12066.1"/>
    </source>
</evidence>
<dbReference type="EMBL" id="CP064934">
    <property type="protein sequence ID" value="QPK12066.1"/>
    <property type="molecule type" value="Genomic_DNA"/>
</dbReference>
<geneLocation type="plasmid" evidence="3 5">
    <name>pRphaN771c</name>
</geneLocation>
<feature type="domain" description="Isochorismatase-like" evidence="2">
    <location>
        <begin position="13"/>
        <end position="198"/>
    </location>
</feature>
<dbReference type="Proteomes" id="UP000540266">
    <property type="component" value="Plasmid pBS3c"/>
</dbReference>
<keyword evidence="4" id="KW-0614">Plasmid</keyword>
<dbReference type="PANTHER" id="PTHR43540">
    <property type="entry name" value="PEROXYUREIDOACRYLATE/UREIDOACRYLATE AMIDOHYDROLASE-RELATED"/>
    <property type="match status" value="1"/>
</dbReference>
<keyword evidence="5" id="KW-1185">Reference proteome</keyword>
<dbReference type="PANTHER" id="PTHR43540:SF16">
    <property type="entry name" value="ISOCHORISMATASE-LIKE DOMAIN-CONTAINING PROTEIN"/>
    <property type="match status" value="1"/>
</dbReference>
<dbReference type="Pfam" id="PF00857">
    <property type="entry name" value="Isochorismatase"/>
    <property type="match status" value="1"/>
</dbReference>
<evidence type="ECO:0000259" key="2">
    <source>
        <dbReference type="Pfam" id="PF00857"/>
    </source>
</evidence>
<reference evidence="4 6" key="2">
    <citation type="submission" date="2020-11" db="EMBL/GenBank/DDBJ databases">
        <title>Indigenous Rhizobia Nodulating Common beans in Western Kenya.</title>
        <authorList>
            <person name="Wekesa C.S."/>
            <person name="Oelmueller R."/>
            <person name="Furch A.C."/>
        </authorList>
    </citation>
    <scope>NUCLEOTIDE SEQUENCE [LARGE SCALE GENOMIC DNA]</scope>
    <source>
        <strain evidence="6">BS3</strain>
        <strain evidence="4">S3</strain>
        <plasmid evidence="4 6">pBS3c</plasmid>
    </source>
</reference>
<dbReference type="SUPFAM" id="SSF52499">
    <property type="entry name" value="Isochorismatase-like hydrolases"/>
    <property type="match status" value="1"/>
</dbReference>
<dbReference type="AlphaFoldDB" id="A0A192TI44"/>
<dbReference type="RefSeq" id="WP_064826243.1">
    <property type="nucleotide sequence ID" value="NZ_CP013534.1"/>
</dbReference>
<name>A0A192TI44_9HYPH</name>
<dbReference type="Proteomes" id="UP000078551">
    <property type="component" value="Plasmid pRphaN771c"/>
</dbReference>
<gene>
    <name evidence="3" type="ORF">AMC81_PC00299</name>
    <name evidence="4" type="ORF">HER27_025625</name>
</gene>
<dbReference type="InterPro" id="IPR050272">
    <property type="entry name" value="Isochorismatase-like_hydrls"/>
</dbReference>
<evidence type="ECO:0000313" key="6">
    <source>
        <dbReference type="Proteomes" id="UP000540266"/>
    </source>
</evidence>
<dbReference type="InterPro" id="IPR000868">
    <property type="entry name" value="Isochorismatase-like_dom"/>
</dbReference>
<dbReference type="InterPro" id="IPR036380">
    <property type="entry name" value="Isochorismatase-like_sf"/>
</dbReference>
<reference evidence="3 5" key="1">
    <citation type="submission" date="2015-11" db="EMBL/GenBank/DDBJ databases">
        <title>The limits of bacterial species coexistence and the symbiotic plasmid transference in sympatric Rhizobium populations.</title>
        <authorList>
            <person name="Perez-Carrascal O.M."/>
            <person name="VanInsberghe D."/>
            <person name="Juarez S."/>
            <person name="Polz M.F."/>
            <person name="Vinuesa P."/>
            <person name="Gonzalez V."/>
        </authorList>
    </citation>
    <scope>NUCLEOTIDE SEQUENCE [LARGE SCALE GENOMIC DNA]</scope>
    <source>
        <strain evidence="3 5">N771</strain>
        <plasmid evidence="3 5">pRphaN771c</plasmid>
    </source>
</reference>
<dbReference type="GeneID" id="45960263"/>
<evidence type="ECO:0000313" key="5">
    <source>
        <dbReference type="Proteomes" id="UP000078551"/>
    </source>
</evidence>
<protein>
    <submittedName>
        <fullName evidence="4">Cysteine hydrolase</fullName>
    </submittedName>
    <submittedName>
        <fullName evidence="3">Isochorismatase-like protein</fullName>
    </submittedName>
</protein>
<dbReference type="Gene3D" id="3.40.50.850">
    <property type="entry name" value="Isochorismatase-like"/>
    <property type="match status" value="1"/>
</dbReference>
<geneLocation type="plasmid" evidence="4 6">
    <name>pBS3c</name>
</geneLocation>